<dbReference type="Gene3D" id="3.30.230.10">
    <property type="match status" value="1"/>
</dbReference>
<name>A0A6J6CHM8_9ZZZZ</name>
<evidence type="ECO:0000259" key="2">
    <source>
        <dbReference type="PROSITE" id="PS50106"/>
    </source>
</evidence>
<dbReference type="InterPro" id="IPR008269">
    <property type="entry name" value="Lon_proteolytic"/>
</dbReference>
<protein>
    <submittedName>
        <fullName evidence="4">Unannotated protein</fullName>
    </submittedName>
</protein>
<dbReference type="PANTHER" id="PTHR10046">
    <property type="entry name" value="ATP DEPENDENT LON PROTEASE FAMILY MEMBER"/>
    <property type="match status" value="1"/>
</dbReference>
<dbReference type="PROSITE" id="PS50106">
    <property type="entry name" value="PDZ"/>
    <property type="match status" value="1"/>
</dbReference>
<evidence type="ECO:0000313" key="4">
    <source>
        <dbReference type="EMBL" id="CAB4549673.1"/>
    </source>
</evidence>
<organism evidence="4">
    <name type="scientific">freshwater metagenome</name>
    <dbReference type="NCBI Taxonomy" id="449393"/>
    <lineage>
        <taxon>unclassified sequences</taxon>
        <taxon>metagenomes</taxon>
        <taxon>ecological metagenomes</taxon>
    </lineage>
</organism>
<gene>
    <name evidence="4" type="ORF">UFOPK1503_00949</name>
</gene>
<proteinExistence type="predicted"/>
<dbReference type="InterPro" id="IPR014721">
    <property type="entry name" value="Ribsml_uS5_D2-typ_fold_subgr"/>
</dbReference>
<dbReference type="GO" id="GO:0006508">
    <property type="term" value="P:proteolysis"/>
    <property type="evidence" value="ECO:0007669"/>
    <property type="project" value="InterPro"/>
</dbReference>
<feature type="domain" description="PDZ" evidence="2">
    <location>
        <begin position="125"/>
        <end position="191"/>
    </location>
</feature>
<dbReference type="Pfam" id="PF05362">
    <property type="entry name" value="Lon_C"/>
    <property type="match status" value="1"/>
</dbReference>
<evidence type="ECO:0000256" key="1">
    <source>
        <dbReference type="SAM" id="Phobius"/>
    </source>
</evidence>
<dbReference type="GO" id="GO:0004252">
    <property type="term" value="F:serine-type endopeptidase activity"/>
    <property type="evidence" value="ECO:0007669"/>
    <property type="project" value="InterPro"/>
</dbReference>
<dbReference type="SUPFAM" id="SSF50156">
    <property type="entry name" value="PDZ domain-like"/>
    <property type="match status" value="1"/>
</dbReference>
<dbReference type="EMBL" id="CAEZST010000017">
    <property type="protein sequence ID" value="CAB4549673.1"/>
    <property type="molecule type" value="Genomic_DNA"/>
</dbReference>
<dbReference type="InterPro" id="IPR027065">
    <property type="entry name" value="Lon_Prtase"/>
</dbReference>
<reference evidence="4" key="1">
    <citation type="submission" date="2020-05" db="EMBL/GenBank/DDBJ databases">
        <authorList>
            <person name="Chiriac C."/>
            <person name="Salcher M."/>
            <person name="Ghai R."/>
            <person name="Kavagutti S V."/>
        </authorList>
    </citation>
    <scope>NUCLEOTIDE SEQUENCE</scope>
</reference>
<dbReference type="InterPro" id="IPR020568">
    <property type="entry name" value="Ribosomal_Su5_D2-typ_SF"/>
</dbReference>
<dbReference type="PROSITE" id="PS51786">
    <property type="entry name" value="LON_PROTEOLYTIC"/>
    <property type="match status" value="1"/>
</dbReference>
<keyword evidence="1" id="KW-1133">Transmembrane helix</keyword>
<dbReference type="GO" id="GO:0030163">
    <property type="term" value="P:protein catabolic process"/>
    <property type="evidence" value="ECO:0007669"/>
    <property type="project" value="InterPro"/>
</dbReference>
<dbReference type="Pfam" id="PF13180">
    <property type="entry name" value="PDZ_2"/>
    <property type="match status" value="1"/>
</dbReference>
<accession>A0A6J6CHM8</accession>
<dbReference type="GO" id="GO:0005524">
    <property type="term" value="F:ATP binding"/>
    <property type="evidence" value="ECO:0007669"/>
    <property type="project" value="InterPro"/>
</dbReference>
<evidence type="ECO:0000259" key="3">
    <source>
        <dbReference type="PROSITE" id="PS51786"/>
    </source>
</evidence>
<dbReference type="InterPro" id="IPR001478">
    <property type="entry name" value="PDZ"/>
</dbReference>
<keyword evidence="1" id="KW-0472">Membrane</keyword>
<dbReference type="GO" id="GO:0004176">
    <property type="term" value="F:ATP-dependent peptidase activity"/>
    <property type="evidence" value="ECO:0007669"/>
    <property type="project" value="InterPro"/>
</dbReference>
<dbReference type="InterPro" id="IPR036034">
    <property type="entry name" value="PDZ_sf"/>
</dbReference>
<dbReference type="AlphaFoldDB" id="A0A6J6CHM8"/>
<dbReference type="SUPFAM" id="SSF54211">
    <property type="entry name" value="Ribosomal protein S5 domain 2-like"/>
    <property type="match status" value="1"/>
</dbReference>
<feature type="domain" description="Lon proteolytic" evidence="3">
    <location>
        <begin position="242"/>
        <end position="340"/>
    </location>
</feature>
<keyword evidence="1" id="KW-0812">Transmembrane</keyword>
<dbReference type="Gene3D" id="2.30.42.10">
    <property type="match status" value="1"/>
</dbReference>
<sequence>MTFFTERPKRKGNARYVVLGLSLITFSSLALLPTGFVIERPGQVFNVMGTVSGEPVISSSDLPTFESDSRFDVTTVSLVGSRQATPSWLQVLIAWADSEQRVLPIDEVYPPDRTTEEIRAESTALMEISQQDAIAAALNQLGYDVPRNLYVASVLEGAPSSKILIAGDIVTSVGGVKVKTFEELRGQIQQTEGAAIEIAVTRDGEPKSFLITPELRDDLWVIGAMISYTYTFPVEIELQLGDVGGPSGGLMFTLGILDTLTEGSLAGNNHVSGTGTISASGEVGPIGGVELKMIAARKSGANLFLLPSGNCQEATGQVPEGLSVVSVRDLAEALAAIELLKSGSPIPALSCK</sequence>
<feature type="transmembrane region" description="Helical" evidence="1">
    <location>
        <begin position="16"/>
        <end position="38"/>
    </location>
</feature>